<name>A0A4V3DYY8_9HYPH</name>
<dbReference type="InterPro" id="IPR019646">
    <property type="entry name" value="Aminoglyc_AdlTrfase"/>
</dbReference>
<proteinExistence type="predicted"/>
<feature type="region of interest" description="Disordered" evidence="1">
    <location>
        <begin position="1"/>
        <end position="28"/>
    </location>
</feature>
<comment type="caution">
    <text evidence="2">The sequence shown here is derived from an EMBL/GenBank/DDBJ whole genome shotgun (WGS) entry which is preliminary data.</text>
</comment>
<keyword evidence="3" id="KW-1185">Reference proteome</keyword>
<organism evidence="2 3">
    <name type="scientific">Enterovirga rhinocerotis</name>
    <dbReference type="NCBI Taxonomy" id="1339210"/>
    <lineage>
        <taxon>Bacteria</taxon>
        <taxon>Pseudomonadati</taxon>
        <taxon>Pseudomonadota</taxon>
        <taxon>Alphaproteobacteria</taxon>
        <taxon>Hyphomicrobiales</taxon>
        <taxon>Methylobacteriaceae</taxon>
        <taxon>Enterovirga</taxon>
    </lineage>
</organism>
<dbReference type="AlphaFoldDB" id="A0A4V3DYY8"/>
<evidence type="ECO:0008006" key="4">
    <source>
        <dbReference type="Google" id="ProtNLM"/>
    </source>
</evidence>
<dbReference type="Proteomes" id="UP000295122">
    <property type="component" value="Unassembled WGS sequence"/>
</dbReference>
<evidence type="ECO:0000313" key="3">
    <source>
        <dbReference type="Proteomes" id="UP000295122"/>
    </source>
</evidence>
<dbReference type="Gene3D" id="3.30.460.40">
    <property type="match status" value="1"/>
</dbReference>
<reference evidence="2 3" key="1">
    <citation type="submission" date="2019-03" db="EMBL/GenBank/DDBJ databases">
        <title>Genomic Encyclopedia of Type Strains, Phase IV (KMG-IV): sequencing the most valuable type-strain genomes for metagenomic binning, comparative biology and taxonomic classification.</title>
        <authorList>
            <person name="Goeker M."/>
        </authorList>
    </citation>
    <scope>NUCLEOTIDE SEQUENCE [LARGE SCALE GENOMIC DNA]</scope>
    <source>
        <strain evidence="2 3">DSM 25903</strain>
    </source>
</reference>
<accession>A0A4V3DYY8</accession>
<gene>
    <name evidence="2" type="ORF">EV668_1736</name>
</gene>
<sequence>MAARSSGMASADEIAHDAPMSMQTRPEDVWSPWTPTELASRLAGLSAPWCVVGGWALDLWHGRETREHEDIEFTILADDLPRFRRALAGMAFHTAHDGTVTPLAPAASPGPGISQIWCWDLAAGCWRADMMLERGTPETWFYKRDPGLTCTGTQHAGHRWTLRLRMRGSRRRLDPMSTLVRLMLPGLALLLACPGSAKETIVGTWAIGGACGKPLSVVVIEPMGLGGEDFTCAFRTVSRRADTVRWSGRCNFSEGGDEPARVVATLDGPRLRYRFVGQGWNGPFLRCTGR</sequence>
<evidence type="ECO:0000256" key="1">
    <source>
        <dbReference type="SAM" id="MobiDB-lite"/>
    </source>
</evidence>
<evidence type="ECO:0000313" key="2">
    <source>
        <dbReference type="EMBL" id="TDR94449.1"/>
    </source>
</evidence>
<protein>
    <recommendedName>
        <fullName evidence="4">Aminoglycoside-2''-adenylyltransferase</fullName>
    </recommendedName>
</protein>
<dbReference type="Pfam" id="PF10706">
    <property type="entry name" value="Aminoglyc_resit"/>
    <property type="match status" value="1"/>
</dbReference>
<dbReference type="EMBL" id="SNZR01000011">
    <property type="protein sequence ID" value="TDR94449.1"/>
    <property type="molecule type" value="Genomic_DNA"/>
</dbReference>